<organism evidence="1 2">
    <name type="scientific">Dallia pectoralis</name>
    <name type="common">Alaska blackfish</name>
    <dbReference type="NCBI Taxonomy" id="75939"/>
    <lineage>
        <taxon>Eukaryota</taxon>
        <taxon>Metazoa</taxon>
        <taxon>Chordata</taxon>
        <taxon>Craniata</taxon>
        <taxon>Vertebrata</taxon>
        <taxon>Euteleostomi</taxon>
        <taxon>Actinopterygii</taxon>
        <taxon>Neopterygii</taxon>
        <taxon>Teleostei</taxon>
        <taxon>Protacanthopterygii</taxon>
        <taxon>Esociformes</taxon>
        <taxon>Umbridae</taxon>
        <taxon>Dallia</taxon>
    </lineage>
</organism>
<name>A0ACC2HAP3_DALPE</name>
<dbReference type="Proteomes" id="UP001157502">
    <property type="component" value="Chromosome 4"/>
</dbReference>
<dbReference type="EMBL" id="CM055731">
    <property type="protein sequence ID" value="KAJ8013078.1"/>
    <property type="molecule type" value="Genomic_DNA"/>
</dbReference>
<evidence type="ECO:0000313" key="1">
    <source>
        <dbReference type="EMBL" id="KAJ8013078.1"/>
    </source>
</evidence>
<evidence type="ECO:0000313" key="2">
    <source>
        <dbReference type="Proteomes" id="UP001157502"/>
    </source>
</evidence>
<proteinExistence type="predicted"/>
<keyword evidence="2" id="KW-1185">Reference proteome</keyword>
<sequence>MDPSARFFGKLRNLAVNLETETASLQQTHQNNIDEEDPNIEGGVRVLHELNSEVRALKGQVKKQLLVQQAVEKDVRSFITNCMVLKQRTTEDIQRLRRHFEKYGYNAPTNTQKHPESNGQDSDASAKEDEAELKEGMVEVEGHQPSVTPPKMPYVDPMRTPQLSDFGLSEIHLKRCTLHLDDGDDDLHTPRIVDFGLSEHSMCLNNDFTMDLQRKKDGKPLGGTLSSGSGVLSHRPTPVLSTPPSKSTTHHLASMESPEAPVFSTPGLKIIKLPQPSASSPPPLNGGSDPKSPCRFGNHQDTPEVPAFETLYINRLLSTRKGDRDTQADVGYNHMDLPAPNRGSSQARSYIPEISIIGCAEDKPMPEMPSLESFLGNSLSSHRGGAGHGAGEAGVEQRMCAGEIPVLEQDGPTQTFNLGTPRVRRHCTEPSTPEMPDLSAVTQGIFKLISQSKKLPTAVIQPHLKPSNIHAVTGKKNRAQRLALVSEMEFLSLPRYLRQIPLSSLNQAVEKINRATEEQGHDAGFPEEELKRITGVGTKAPIYFLCLTELKRLENVQGVGTSAVYKVAHLI</sequence>
<accession>A0ACC2HAP3</accession>
<reference evidence="1" key="1">
    <citation type="submission" date="2021-05" db="EMBL/GenBank/DDBJ databases">
        <authorList>
            <person name="Pan Q."/>
            <person name="Jouanno E."/>
            <person name="Zahm M."/>
            <person name="Klopp C."/>
            <person name="Cabau C."/>
            <person name="Louis A."/>
            <person name="Berthelot C."/>
            <person name="Parey E."/>
            <person name="Roest Crollius H."/>
            <person name="Montfort J."/>
            <person name="Robinson-Rechavi M."/>
            <person name="Bouchez O."/>
            <person name="Lampietro C."/>
            <person name="Lopez Roques C."/>
            <person name="Donnadieu C."/>
            <person name="Postlethwait J."/>
            <person name="Bobe J."/>
            <person name="Dillon D."/>
            <person name="Chandos A."/>
            <person name="von Hippel F."/>
            <person name="Guiguen Y."/>
        </authorList>
    </citation>
    <scope>NUCLEOTIDE SEQUENCE</scope>
    <source>
        <strain evidence="1">YG-Jan2019</strain>
    </source>
</reference>
<comment type="caution">
    <text evidence="1">The sequence shown here is derived from an EMBL/GenBank/DDBJ whole genome shotgun (WGS) entry which is preliminary data.</text>
</comment>
<gene>
    <name evidence="1" type="ORF">DPEC_G00049560</name>
</gene>
<protein>
    <submittedName>
        <fullName evidence="1">Uncharacterized protein</fullName>
    </submittedName>
</protein>